<dbReference type="SUPFAM" id="SSF48498">
    <property type="entry name" value="Tetracyclin repressor-like, C-terminal domain"/>
    <property type="match status" value="1"/>
</dbReference>
<keyword evidence="7" id="KW-1185">Reference proteome</keyword>
<dbReference type="EMBL" id="JBHMCA010000052">
    <property type="protein sequence ID" value="MFB9447260.1"/>
    <property type="molecule type" value="Genomic_DNA"/>
</dbReference>
<keyword evidence="1" id="KW-0805">Transcription regulation</keyword>
<dbReference type="Proteomes" id="UP001589608">
    <property type="component" value="Unassembled WGS sequence"/>
</dbReference>
<proteinExistence type="predicted"/>
<evidence type="ECO:0000256" key="4">
    <source>
        <dbReference type="PROSITE-ProRule" id="PRU00335"/>
    </source>
</evidence>
<gene>
    <name evidence="6" type="ORF">ACFFTR_29570</name>
</gene>
<dbReference type="Gene3D" id="1.10.357.10">
    <property type="entry name" value="Tetracycline Repressor, domain 2"/>
    <property type="match status" value="1"/>
</dbReference>
<protein>
    <submittedName>
        <fullName evidence="6">TetR/AcrR family transcriptional regulator</fullName>
    </submittedName>
</protein>
<evidence type="ECO:0000256" key="3">
    <source>
        <dbReference type="ARBA" id="ARBA00023163"/>
    </source>
</evidence>
<evidence type="ECO:0000259" key="5">
    <source>
        <dbReference type="PROSITE" id="PS50977"/>
    </source>
</evidence>
<dbReference type="Pfam" id="PF00440">
    <property type="entry name" value="TetR_N"/>
    <property type="match status" value="1"/>
</dbReference>
<evidence type="ECO:0000313" key="6">
    <source>
        <dbReference type="EMBL" id="MFB9447260.1"/>
    </source>
</evidence>
<dbReference type="InterPro" id="IPR036271">
    <property type="entry name" value="Tet_transcr_reg_TetR-rel_C_sf"/>
</dbReference>
<dbReference type="PROSITE" id="PS50977">
    <property type="entry name" value="HTH_TETR_2"/>
    <property type="match status" value="1"/>
</dbReference>
<organism evidence="6 7">
    <name type="scientific">Dactylosporangium vinaceum</name>
    <dbReference type="NCBI Taxonomy" id="53362"/>
    <lineage>
        <taxon>Bacteria</taxon>
        <taxon>Bacillati</taxon>
        <taxon>Actinomycetota</taxon>
        <taxon>Actinomycetes</taxon>
        <taxon>Micromonosporales</taxon>
        <taxon>Micromonosporaceae</taxon>
        <taxon>Dactylosporangium</taxon>
    </lineage>
</organism>
<sequence length="188" mass="19985">MSRRTGAETREHVLGVAHELFYRNGIHATGIDTVAAAAAVAPTTLYRQFASKDELVAAYVERADQATRAMIEAAVASAPSPRAAVLSMFDTQLAEMHRPGYRGCVCQMALAEYPDHRPAVVAKTWIRERLRDILRAAAATDADALADRLLLVHEGAIAAAASLGPGGPVTQLRPLVELLLDAHGVPAA</sequence>
<dbReference type="RefSeq" id="WP_223092492.1">
    <property type="nucleotide sequence ID" value="NZ_CP061913.1"/>
</dbReference>
<evidence type="ECO:0000256" key="2">
    <source>
        <dbReference type="ARBA" id="ARBA00023125"/>
    </source>
</evidence>
<evidence type="ECO:0000313" key="7">
    <source>
        <dbReference type="Proteomes" id="UP001589608"/>
    </source>
</evidence>
<accession>A0ABV5MEH8</accession>
<dbReference type="InterPro" id="IPR001647">
    <property type="entry name" value="HTH_TetR"/>
</dbReference>
<dbReference type="SUPFAM" id="SSF46689">
    <property type="entry name" value="Homeodomain-like"/>
    <property type="match status" value="1"/>
</dbReference>
<name>A0ABV5MEH8_9ACTN</name>
<feature type="DNA-binding region" description="H-T-H motif" evidence="4">
    <location>
        <begin position="30"/>
        <end position="49"/>
    </location>
</feature>
<dbReference type="PANTHER" id="PTHR47506">
    <property type="entry name" value="TRANSCRIPTIONAL REGULATORY PROTEIN"/>
    <property type="match status" value="1"/>
</dbReference>
<dbReference type="PRINTS" id="PR00455">
    <property type="entry name" value="HTHTETR"/>
</dbReference>
<reference evidence="6 7" key="1">
    <citation type="submission" date="2024-09" db="EMBL/GenBank/DDBJ databases">
        <authorList>
            <person name="Sun Q."/>
            <person name="Mori K."/>
        </authorList>
    </citation>
    <scope>NUCLEOTIDE SEQUENCE [LARGE SCALE GENOMIC DNA]</scope>
    <source>
        <strain evidence="6 7">JCM 3307</strain>
    </source>
</reference>
<dbReference type="InterPro" id="IPR009057">
    <property type="entry name" value="Homeodomain-like_sf"/>
</dbReference>
<dbReference type="PANTHER" id="PTHR47506:SF1">
    <property type="entry name" value="HTH-TYPE TRANSCRIPTIONAL REGULATOR YJDC"/>
    <property type="match status" value="1"/>
</dbReference>
<feature type="domain" description="HTH tetR-type" evidence="5">
    <location>
        <begin position="7"/>
        <end position="67"/>
    </location>
</feature>
<keyword evidence="3" id="KW-0804">Transcription</keyword>
<evidence type="ECO:0000256" key="1">
    <source>
        <dbReference type="ARBA" id="ARBA00023015"/>
    </source>
</evidence>
<comment type="caution">
    <text evidence="6">The sequence shown here is derived from an EMBL/GenBank/DDBJ whole genome shotgun (WGS) entry which is preliminary data.</text>
</comment>
<keyword evidence="2 4" id="KW-0238">DNA-binding</keyword>